<dbReference type="GO" id="GO:0016829">
    <property type="term" value="F:lyase activity"/>
    <property type="evidence" value="ECO:0007669"/>
    <property type="project" value="UniProtKB-KW"/>
</dbReference>
<gene>
    <name evidence="7" type="ORF">DCC35_17600</name>
</gene>
<dbReference type="Pfam" id="PF07940">
    <property type="entry name" value="Hepar_II_III_C"/>
    <property type="match status" value="1"/>
</dbReference>
<evidence type="ECO:0000313" key="7">
    <source>
        <dbReference type="EMBL" id="QCK16416.1"/>
    </source>
</evidence>
<dbReference type="AlphaFoldDB" id="A0A4D7JW86"/>
<dbReference type="KEGG" id="fpf:DCC35_17600"/>
<dbReference type="GO" id="GO:0042597">
    <property type="term" value="C:periplasmic space"/>
    <property type="evidence" value="ECO:0007669"/>
    <property type="project" value="UniProtKB-SubCell"/>
</dbReference>
<dbReference type="InterPro" id="IPR008929">
    <property type="entry name" value="Chondroitin_lyas"/>
</dbReference>
<dbReference type="Pfam" id="PF05426">
    <property type="entry name" value="Alginate_lyase"/>
    <property type="match status" value="1"/>
</dbReference>
<feature type="domain" description="Heparinase II/III-like C-terminal" evidence="6">
    <location>
        <begin position="275"/>
        <end position="504"/>
    </location>
</feature>
<evidence type="ECO:0000259" key="5">
    <source>
        <dbReference type="Pfam" id="PF05426"/>
    </source>
</evidence>
<protein>
    <submittedName>
        <fullName evidence="7">Heparinase</fullName>
    </submittedName>
</protein>
<dbReference type="PANTHER" id="PTHR39210">
    <property type="entry name" value="HEPARIN-SULFATE LYASE"/>
    <property type="match status" value="1"/>
</dbReference>
<comment type="subcellular location">
    <subcellularLocation>
        <location evidence="1">Periplasm</location>
    </subcellularLocation>
</comment>
<evidence type="ECO:0000256" key="1">
    <source>
        <dbReference type="ARBA" id="ARBA00004418"/>
    </source>
</evidence>
<proteinExistence type="predicted"/>
<evidence type="ECO:0000313" key="8">
    <source>
        <dbReference type="Proteomes" id="UP000298616"/>
    </source>
</evidence>
<dbReference type="PANTHER" id="PTHR39210:SF1">
    <property type="entry name" value="HEPARIN-SULFATE LYASE"/>
    <property type="match status" value="1"/>
</dbReference>
<dbReference type="SUPFAM" id="SSF48230">
    <property type="entry name" value="Chondroitin AC/alginate lyase"/>
    <property type="match status" value="1"/>
</dbReference>
<keyword evidence="3" id="KW-0574">Periplasm</keyword>
<evidence type="ECO:0000256" key="3">
    <source>
        <dbReference type="ARBA" id="ARBA00022764"/>
    </source>
</evidence>
<dbReference type="Proteomes" id="UP000298616">
    <property type="component" value="Chromosome"/>
</dbReference>
<feature type="domain" description="Alginate lyase" evidence="5">
    <location>
        <begin position="1"/>
        <end position="194"/>
    </location>
</feature>
<name>A0A4D7JW86_9BACT</name>
<dbReference type="Gene3D" id="2.70.98.70">
    <property type="match status" value="1"/>
</dbReference>
<evidence type="ECO:0000259" key="6">
    <source>
        <dbReference type="Pfam" id="PF07940"/>
    </source>
</evidence>
<dbReference type="Gene3D" id="1.50.10.100">
    <property type="entry name" value="Chondroitin AC/alginate lyase"/>
    <property type="match status" value="1"/>
</dbReference>
<accession>A0A4D7JW86</accession>
<evidence type="ECO:0000256" key="2">
    <source>
        <dbReference type="ARBA" id="ARBA00022729"/>
    </source>
</evidence>
<evidence type="ECO:0000256" key="4">
    <source>
        <dbReference type="ARBA" id="ARBA00023239"/>
    </source>
</evidence>
<organism evidence="7 8">
    <name type="scientific">Mangrovivirga cuniculi</name>
    <dbReference type="NCBI Taxonomy" id="2715131"/>
    <lineage>
        <taxon>Bacteria</taxon>
        <taxon>Pseudomonadati</taxon>
        <taxon>Bacteroidota</taxon>
        <taxon>Cytophagia</taxon>
        <taxon>Cytophagales</taxon>
        <taxon>Mangrovivirgaceae</taxon>
        <taxon>Mangrovivirga</taxon>
    </lineage>
</organism>
<dbReference type="InterPro" id="IPR008397">
    <property type="entry name" value="Alginate_lyase_dom"/>
</dbReference>
<keyword evidence="8" id="KW-1185">Reference proteome</keyword>
<dbReference type="InterPro" id="IPR012480">
    <property type="entry name" value="Hepar_II_III_C"/>
</dbReference>
<reference evidence="7 8" key="1">
    <citation type="submission" date="2018-04" db="EMBL/GenBank/DDBJ databases">
        <title>Complete genome uncultured novel isolate.</title>
        <authorList>
            <person name="Merlino G."/>
        </authorList>
    </citation>
    <scope>NUCLEOTIDE SEQUENCE [LARGE SCALE GENOMIC DNA]</scope>
    <source>
        <strain evidence="8">R1DC9</strain>
    </source>
</reference>
<keyword evidence="4" id="KW-0456">Lyase</keyword>
<sequence>MYPKLSLHPAKRSYARGKLFWQCLNDANWLVYTSQAYDCIYEWLSREDRAFLNKELFRPMADFLSIENPQFFNRIHNHSTWGNAAVGMIGLVMEDEDLIERALYGLKNLKSNKISEDNDGGTIYSENQRAGFLAQIDEAFSPDGYYTEGPYYQRYAMYPFLIFAQALSNTSDLKIFEYRDGVLLKAVYALINLTNGSGEFFPINDAQKGMSFHAHSVVAAVDMAYYQSKDPSLLSIAKEQNTVTLDINGFTVARDIDNNKYEPYIKPSIMLTDGPNGNSGAIGILRSYNNEEETSLLMKYGKHGMGHGHFDKLSFCYYVGREEVIQDYGAARWVNIKQKDGGGYLNENKSWAKQTIAHNTVTIDEKSQFKASVKTADLFSPDSFFFSSDNQKVQVMSAVDENSYPGTRLHRTMILLNDSVFSKPLLIDLFNVQSDTAHKVDLPFYYLGQLLEVNFQLSDQKSQILGDDYGFQHLRVEAKGKSPENNSAQLSWIKSNKIYTLTSYSDPDDELLLTQIGAHDSLFNLRRDPGFMIRRNNSKNTSFVNTLESHGNYSPVNERPVNAYGKVDNITIIQNTQDYIATTIQLIDNSRWLIAISLKDNNKSITHKIDYRNEKISWQGPVLVKKFSK</sequence>
<keyword evidence="2" id="KW-0732">Signal</keyword>
<dbReference type="EMBL" id="CP028923">
    <property type="protein sequence ID" value="QCK16416.1"/>
    <property type="molecule type" value="Genomic_DNA"/>
</dbReference>